<evidence type="ECO:0000313" key="3">
    <source>
        <dbReference type="Proteomes" id="UP000235786"/>
    </source>
</evidence>
<keyword evidence="3" id="KW-1185">Reference proteome</keyword>
<dbReference type="Proteomes" id="UP000235786">
    <property type="component" value="Unassembled WGS sequence"/>
</dbReference>
<name>A0A2J6RGM7_HYAVF</name>
<feature type="non-terminal residue" evidence="2">
    <location>
        <position position="332"/>
    </location>
</feature>
<reference evidence="2 3" key="1">
    <citation type="submission" date="2016-04" db="EMBL/GenBank/DDBJ databases">
        <title>A degradative enzymes factory behind the ericoid mycorrhizal symbiosis.</title>
        <authorList>
            <consortium name="DOE Joint Genome Institute"/>
            <person name="Martino E."/>
            <person name="Morin E."/>
            <person name="Grelet G."/>
            <person name="Kuo A."/>
            <person name="Kohler A."/>
            <person name="Daghino S."/>
            <person name="Barry K."/>
            <person name="Choi C."/>
            <person name="Cichocki N."/>
            <person name="Clum A."/>
            <person name="Copeland A."/>
            <person name="Hainaut M."/>
            <person name="Haridas S."/>
            <person name="Labutti K."/>
            <person name="Lindquist E."/>
            <person name="Lipzen A."/>
            <person name="Khouja H.-R."/>
            <person name="Murat C."/>
            <person name="Ohm R."/>
            <person name="Olson A."/>
            <person name="Spatafora J."/>
            <person name="Veneault-Fourrey C."/>
            <person name="Henrissat B."/>
            <person name="Grigoriev I."/>
            <person name="Martin F."/>
            <person name="Perotto S."/>
        </authorList>
    </citation>
    <scope>NUCLEOTIDE SEQUENCE [LARGE SCALE GENOMIC DNA]</scope>
    <source>
        <strain evidence="2 3">F</strain>
    </source>
</reference>
<accession>A0A2J6RGM7</accession>
<organism evidence="2 3">
    <name type="scientific">Hyaloscypha variabilis (strain UAMH 11265 / GT02V1 / F)</name>
    <name type="common">Meliniomyces variabilis</name>
    <dbReference type="NCBI Taxonomy" id="1149755"/>
    <lineage>
        <taxon>Eukaryota</taxon>
        <taxon>Fungi</taxon>
        <taxon>Dikarya</taxon>
        <taxon>Ascomycota</taxon>
        <taxon>Pezizomycotina</taxon>
        <taxon>Leotiomycetes</taxon>
        <taxon>Helotiales</taxon>
        <taxon>Hyaloscyphaceae</taxon>
        <taxon>Hyaloscypha</taxon>
        <taxon>Hyaloscypha variabilis</taxon>
    </lineage>
</organism>
<protein>
    <recommendedName>
        <fullName evidence="1">Heterokaryon incompatibility domain-containing protein</fullName>
    </recommendedName>
</protein>
<dbReference type="Pfam" id="PF06985">
    <property type="entry name" value="HET"/>
    <property type="match status" value="1"/>
</dbReference>
<gene>
    <name evidence="2" type="ORF">L207DRAFT_406072</name>
</gene>
<dbReference type="STRING" id="1149755.A0A2J6RGM7"/>
<feature type="domain" description="Heterokaryon incompatibility" evidence="1">
    <location>
        <begin position="44"/>
        <end position="192"/>
    </location>
</feature>
<evidence type="ECO:0000259" key="1">
    <source>
        <dbReference type="Pfam" id="PF06985"/>
    </source>
</evidence>
<dbReference type="InterPro" id="IPR052895">
    <property type="entry name" value="HetReg/Transcr_Mod"/>
</dbReference>
<dbReference type="PANTHER" id="PTHR24148">
    <property type="entry name" value="ANKYRIN REPEAT DOMAIN-CONTAINING PROTEIN 39 HOMOLOG-RELATED"/>
    <property type="match status" value="1"/>
</dbReference>
<feature type="non-terminal residue" evidence="2">
    <location>
        <position position="1"/>
    </location>
</feature>
<evidence type="ECO:0000313" key="2">
    <source>
        <dbReference type="EMBL" id="PMD37671.1"/>
    </source>
</evidence>
<dbReference type="AlphaFoldDB" id="A0A2J6RGM7"/>
<proteinExistence type="predicted"/>
<dbReference type="EMBL" id="KZ613949">
    <property type="protein sequence ID" value="PMD37671.1"/>
    <property type="molecule type" value="Genomic_DNA"/>
</dbReference>
<dbReference type="PANTHER" id="PTHR24148:SF80">
    <property type="entry name" value="HETEROKARYON INCOMPATIBILITY DOMAIN-CONTAINING PROTEIN"/>
    <property type="match status" value="1"/>
</dbReference>
<dbReference type="InterPro" id="IPR010730">
    <property type="entry name" value="HET"/>
</dbReference>
<sequence>ESLDTIRILRLYPAQSHSDPLEFDLEHRARSELLIDCSESTMHYNAVSYVWGTPVFSHLIRSRQQTAYLKITPSVDSFLRQFRKKTSPLLLWVDAICLDQKNDDEKSEQVPLMGEIYSQARKVRIWLGEGNENTNKVFKFLSLVAVMKRKNGTLSHALFMEALFKIFASESVQVLEGILCDPWFGRRWIIQEAVLGHSVIVHQGSHKISWELFTEGLIALLDVVSDLQLSDVGRYSLISTNTMLSARTRDILDCLWDFDKNVCSDERDRLFALYGFTPSSNTNDQGAPPAVEYNHSWPEVYSDFAALTIEKKGLSSILPHLIAFGGLSESNP</sequence>
<dbReference type="OrthoDB" id="2157530at2759"/>